<evidence type="ECO:0000313" key="2">
    <source>
        <dbReference type="Proteomes" id="UP001148629"/>
    </source>
</evidence>
<proteinExistence type="predicted"/>
<name>A0ACC1SU77_9HYPO</name>
<gene>
    <name evidence="1" type="ORF">NM208_g1967</name>
</gene>
<keyword evidence="2" id="KW-1185">Reference proteome</keyword>
<reference evidence="1" key="1">
    <citation type="submission" date="2022-08" db="EMBL/GenBank/DDBJ databases">
        <title>Genome Sequence of Fusarium decemcellulare.</title>
        <authorList>
            <person name="Buettner E."/>
        </authorList>
    </citation>
    <scope>NUCLEOTIDE SEQUENCE</scope>
    <source>
        <strain evidence="1">Babe19</strain>
    </source>
</reference>
<protein>
    <submittedName>
        <fullName evidence="1">Uncharacterized protein</fullName>
    </submittedName>
</protein>
<dbReference type="Proteomes" id="UP001148629">
    <property type="component" value="Unassembled WGS sequence"/>
</dbReference>
<comment type="caution">
    <text evidence="1">The sequence shown here is derived from an EMBL/GenBank/DDBJ whole genome shotgun (WGS) entry which is preliminary data.</text>
</comment>
<dbReference type="EMBL" id="JANRMS010000111">
    <property type="protein sequence ID" value="KAJ3546495.1"/>
    <property type="molecule type" value="Genomic_DNA"/>
</dbReference>
<evidence type="ECO:0000313" key="1">
    <source>
        <dbReference type="EMBL" id="KAJ3546495.1"/>
    </source>
</evidence>
<organism evidence="1 2">
    <name type="scientific">Fusarium decemcellulare</name>
    <dbReference type="NCBI Taxonomy" id="57161"/>
    <lineage>
        <taxon>Eukaryota</taxon>
        <taxon>Fungi</taxon>
        <taxon>Dikarya</taxon>
        <taxon>Ascomycota</taxon>
        <taxon>Pezizomycotina</taxon>
        <taxon>Sordariomycetes</taxon>
        <taxon>Hypocreomycetidae</taxon>
        <taxon>Hypocreales</taxon>
        <taxon>Nectriaceae</taxon>
        <taxon>Fusarium</taxon>
        <taxon>Fusarium decemcellulare species complex</taxon>
    </lineage>
</organism>
<sequence>MHFLTLLSICTVAAALPAALDSHSRSIALAIPEHEISDSVVAPLEQRSDDHPTLVARALYDQTVAWPAESIDLGNISFQVRLEKQANGKYKLTWWNTDPANSNRKIKLTLNAGSGSRIFDIVTSPRTTGTAEITPRDSTFRVIFDQE</sequence>
<accession>A0ACC1SU77</accession>